<keyword evidence="1" id="KW-0645">Protease</keyword>
<reference evidence="1" key="1">
    <citation type="submission" date="2010-03" db="EMBL/GenBank/DDBJ databases">
        <title>The genome sequence of Ruminococcus sp. 18P13.</title>
        <authorList>
            <consortium name="metaHIT consortium -- http://www.metahit.eu/"/>
            <person name="Pajon A."/>
            <person name="Turner K."/>
            <person name="Parkhill J."/>
            <person name="Bernalier A."/>
        </authorList>
    </citation>
    <scope>NUCLEOTIDE SEQUENCE [LARGE SCALE GENOMIC DNA]</scope>
    <source>
        <strain evidence="1">Type strain: 18P13</strain>
    </source>
</reference>
<evidence type="ECO:0000313" key="2">
    <source>
        <dbReference type="Proteomes" id="UP000007054"/>
    </source>
</evidence>
<protein>
    <submittedName>
        <fullName evidence="1">Collagenase and related proteases</fullName>
    </submittedName>
</protein>
<dbReference type="AlphaFoldDB" id="D4LBU6"/>
<keyword evidence="2" id="KW-1185">Reference proteome</keyword>
<dbReference type="RefSeq" id="WP_015557998.1">
    <property type="nucleotide sequence ID" value="NC_021039.1"/>
</dbReference>
<dbReference type="PATRIC" id="fig|213810.4.peg.828"/>
<accession>D4LBU6</accession>
<name>D4LBU6_RUMC1</name>
<dbReference type="Proteomes" id="UP000007054">
    <property type="component" value="Chromosome"/>
</dbReference>
<organism evidence="1 2">
    <name type="scientific">Ruminococcus champanellensis (strain DSM 18848 / JCM 17042 / KCTC 15320 / 18P13)</name>
    <dbReference type="NCBI Taxonomy" id="213810"/>
    <lineage>
        <taxon>Bacteria</taxon>
        <taxon>Bacillati</taxon>
        <taxon>Bacillota</taxon>
        <taxon>Clostridia</taxon>
        <taxon>Eubacteriales</taxon>
        <taxon>Oscillospiraceae</taxon>
        <taxon>Ruminococcus</taxon>
    </lineage>
</organism>
<reference evidence="1" key="2">
    <citation type="submission" date="2010-03" db="EMBL/GenBank/DDBJ databases">
        <authorList>
            <person name="Pajon A."/>
        </authorList>
    </citation>
    <scope>NUCLEOTIDE SEQUENCE</scope>
    <source>
        <strain evidence="1">Type strain: 18P13</strain>
    </source>
</reference>
<dbReference type="STRING" id="213810.RUM_09180"/>
<sequence length="319" mass="37434">MEQKRARFHMPGFTINAQFNLVFLNMYRNMPQFFREEAEIASFYDAFSPAVWNGGRTIGGYSCDEATIRNILAAFNDLGMPLRFTFTNPVLKEEHLKDEYCNMIMRLANNGLNEVIVASPLLEAYIREKYPKYKITSSTCKRLTDPELVRQELEKDYHVVVLDYDLNNHFDILEQLPHKEKCELLINSCCAPKCPFRSEEYRLVGLQQIAYNEHMKKHPDKPFNMSDYSVDTVKKNIKCPSRGNNIFDSMKCSHHISPDAIREKYLPMGYHQFKIEGRTASKLFLLENYMYYLMKPECRDEARFLFLHNLERNGLIKIG</sequence>
<dbReference type="GO" id="GO:0008233">
    <property type="term" value="F:peptidase activity"/>
    <property type="evidence" value="ECO:0007669"/>
    <property type="project" value="UniProtKB-KW"/>
</dbReference>
<dbReference type="BioCyc" id="RCHA213810:RUM_RS04420-MONOMER"/>
<keyword evidence="1" id="KW-0378">Hydrolase</keyword>
<dbReference type="GO" id="GO:0006508">
    <property type="term" value="P:proteolysis"/>
    <property type="evidence" value="ECO:0007669"/>
    <property type="project" value="UniProtKB-KW"/>
</dbReference>
<dbReference type="KEGG" id="rch:RUM_09180"/>
<gene>
    <name evidence="1" type="ordered locus">RUM_09180</name>
</gene>
<dbReference type="HOGENOM" id="CLU_917352_0_0_9"/>
<dbReference type="OrthoDB" id="9803063at2"/>
<proteinExistence type="predicted"/>
<dbReference type="GeneID" id="83155685"/>
<dbReference type="EMBL" id="FP929052">
    <property type="protein sequence ID" value="CBL17091.1"/>
    <property type="molecule type" value="Genomic_DNA"/>
</dbReference>
<evidence type="ECO:0000313" key="1">
    <source>
        <dbReference type="EMBL" id="CBL17091.1"/>
    </source>
</evidence>